<protein>
    <submittedName>
        <fullName evidence="2">PepSY domain-containing protein</fullName>
    </submittedName>
</protein>
<evidence type="ECO:0000313" key="2">
    <source>
        <dbReference type="EMBL" id="MCL6741701.1"/>
    </source>
</evidence>
<organism evidence="2 3">
    <name type="scientific">Sphingomonas brevis</name>
    <dbReference type="NCBI Taxonomy" id="2908206"/>
    <lineage>
        <taxon>Bacteria</taxon>
        <taxon>Pseudomonadati</taxon>
        <taxon>Pseudomonadota</taxon>
        <taxon>Alphaproteobacteria</taxon>
        <taxon>Sphingomonadales</taxon>
        <taxon>Sphingomonadaceae</taxon>
        <taxon>Sphingomonas</taxon>
    </lineage>
</organism>
<keyword evidence="3" id="KW-1185">Reference proteome</keyword>
<dbReference type="EMBL" id="JAMGBB010000001">
    <property type="protein sequence ID" value="MCL6741701.1"/>
    <property type="molecule type" value="Genomic_DNA"/>
</dbReference>
<dbReference type="Proteomes" id="UP001165383">
    <property type="component" value="Unassembled WGS sequence"/>
</dbReference>
<dbReference type="InterPro" id="IPR005625">
    <property type="entry name" value="PepSY-ass_TM"/>
</dbReference>
<comment type="caution">
    <text evidence="2">The sequence shown here is derived from an EMBL/GenBank/DDBJ whole genome shotgun (WGS) entry which is preliminary data.</text>
</comment>
<gene>
    <name evidence="2" type="ORF">LZ518_11245</name>
</gene>
<feature type="transmembrane region" description="Helical" evidence="1">
    <location>
        <begin position="173"/>
        <end position="193"/>
    </location>
</feature>
<proteinExistence type="predicted"/>
<dbReference type="RefSeq" id="WP_249916072.1">
    <property type="nucleotide sequence ID" value="NZ_JAMGBB010000001.1"/>
</dbReference>
<accession>A0ABT0SBA7</accession>
<feature type="transmembrane region" description="Helical" evidence="1">
    <location>
        <begin position="310"/>
        <end position="336"/>
    </location>
</feature>
<keyword evidence="1" id="KW-1133">Transmembrane helix</keyword>
<keyword evidence="1" id="KW-0472">Membrane</keyword>
<dbReference type="PANTHER" id="PTHR34219">
    <property type="entry name" value="IRON-REGULATED INNER MEMBRANE PROTEIN-RELATED"/>
    <property type="match status" value="1"/>
</dbReference>
<dbReference type="PANTHER" id="PTHR34219:SF3">
    <property type="entry name" value="BLL7967 PROTEIN"/>
    <property type="match status" value="1"/>
</dbReference>
<evidence type="ECO:0000313" key="3">
    <source>
        <dbReference type="Proteomes" id="UP001165383"/>
    </source>
</evidence>
<sequence>MKLLSILHRWSGGFVGLLLAILGLSGIILVWKDSWISLPGARDPLVANVETLGQIAEREAAAGATRITFPSDDFGLIQVGRDGGAGAYLNQHGDTVATWTSQWQRPELWIFDLHHHLFYGETGETIAGAAGVFGLLFVISGIFLWLRSRSRWRPRLLPRKFQPGPIVIHHRDIGILLAPLLLLTFLTGTGMVFKQAAGAVLSPWGKLDGRPKPLEVAPAHGPAPIAAMLAEARVRFPDAALRRVTLPGKPGQPWSVTMRQPFEWSANGRTRLTFDGTGNLVKVDNPAAGSQAASIYEKFLPLHSAKVGGFAWQLVMTLSGLGLTILGTFACLSFWFRKARKRRRPEIAKAGLEVAAAG</sequence>
<feature type="transmembrane region" description="Helical" evidence="1">
    <location>
        <begin position="12"/>
        <end position="31"/>
    </location>
</feature>
<evidence type="ECO:0000256" key="1">
    <source>
        <dbReference type="SAM" id="Phobius"/>
    </source>
</evidence>
<keyword evidence="1" id="KW-0812">Transmembrane</keyword>
<dbReference type="Pfam" id="PF03929">
    <property type="entry name" value="PepSY_TM"/>
    <property type="match status" value="1"/>
</dbReference>
<name>A0ABT0SBA7_9SPHN</name>
<feature type="transmembrane region" description="Helical" evidence="1">
    <location>
        <begin position="126"/>
        <end position="146"/>
    </location>
</feature>
<reference evidence="2" key="1">
    <citation type="submission" date="2022-05" db="EMBL/GenBank/DDBJ databases">
        <authorList>
            <person name="Jo J.-H."/>
            <person name="Im W.-T."/>
        </authorList>
    </citation>
    <scope>NUCLEOTIDE SEQUENCE</scope>
    <source>
        <strain evidence="2">RB56-2</strain>
    </source>
</reference>